<keyword evidence="2" id="KW-1133">Transmembrane helix</keyword>
<name>A0AAV4LUL5_BABCB</name>
<proteinExistence type="predicted"/>
<keyword evidence="2" id="KW-0812">Transmembrane</keyword>
<sequence length="1103" mass="121722">MLSLTHGRGDGNYPYVQLGSWSLSPTSSRGVTGKDGGSGSGNGNETKLSRVITELPDFQQAIDAAELRLRESGGDVTQVLGKLKQESTLKNIIDQLTNGLKGFIGYGGGQGIADLVDPLQQLRKGVLMFLIEVIRKLKDNFRHTKVRDSKGVMNELIKAMNNSKDNFDTVILKVDGIDGGNVVNSVVSALKKVVELTNKQNTASEFAGAVKTFLTGLLKAAKNHADSASDHVENLCTNLSTLVTAYGENSSDFATKLSQVENANDSIKSLPSKQPAKALVEGIYYGTKEILSQLKKDGYKSSYSSTSNWSGSADNTKTAQIFLGCLPLYYYWLTYLYWKCREKGDWAGQILSRPTLKNFMVGMGYNASHLTTNGGFKGSNIATLLENSYNFSTATATSNVKSHTDLLNTLKEKLNGALNASVSHSSGSTNELNGHSLSALFQLCRCYFTGKHMAQSKDRTFKPKPPTSIREMLYWLSGLQFSPHYSSIEQQIDGHIPSGGLRVADSSIPSTSKSSGDTLTQSQMKGFLLSSCLSAPGVLGTIQGNSADTDGKPWLHSLFCNTMNLQYPSGSALFNTLANYAYALQFQLLFLYAQCRSWYSQSLGWQWCRYGHSIQTSGNDSEESASWICKASNCQNQGCPHNSSSCLHIQQCGTQGKPSPLQAFLTDKLKGFSRHNPSESSDHLATCSGYLCHVPMGFDGTLTKDTNATGWNIYYLLDHSCGFSYGPLRQLSEKLSCLTKRTPRNLGDVFGFMWHLNGQLFRDRTVITSLDQAIQSKPKTLKGLIDGFQTVLNKDKTTFRLQQSSQFGLSDSLKSIAKSLPFWEYLFDHKLSDGLPGKLFDLKQHCHKWDRSGQLKHQSHDSSGLTCSNPADLWSLCKPVTDPIKNHKECASGNCGGYLYPLTHTFGSAFAPKHASAYLSWVLYLTDDLEIGLQEMLDAFKNIDCQTSGCQKPCKSHHPGQHGTSADCSCDSVVHCAGVLPLYYEYGFTMFYASTLKTTAKRTCQQFHNQLKAVIKGNPVRTILTAIDDFLYLFRIYFFYNLSTFWILYVCIVLYIYFFRADLLHLKSHARFPSSHDISSIGLLPTGKPTVLTKVTKLTYFMP</sequence>
<feature type="transmembrane region" description="Helical" evidence="2">
    <location>
        <begin position="1037"/>
        <end position="1058"/>
    </location>
</feature>
<gene>
    <name evidence="3" type="ORF">BcabD6B2_27470</name>
</gene>
<evidence type="ECO:0000313" key="4">
    <source>
        <dbReference type="Proteomes" id="UP001497744"/>
    </source>
</evidence>
<feature type="region of interest" description="Disordered" evidence="1">
    <location>
        <begin position="25"/>
        <end position="46"/>
    </location>
</feature>
<accession>A0AAV4LUL5</accession>
<feature type="compositionally biased region" description="Gly residues" evidence="1">
    <location>
        <begin position="33"/>
        <end position="42"/>
    </location>
</feature>
<evidence type="ECO:0000256" key="1">
    <source>
        <dbReference type="SAM" id="MobiDB-lite"/>
    </source>
</evidence>
<reference evidence="3 4" key="1">
    <citation type="submission" date="2021-06" db="EMBL/GenBank/DDBJ databases">
        <title>Genome sequence of Babesia caballi.</title>
        <authorList>
            <person name="Yamagishi J."/>
            <person name="Kidaka T."/>
            <person name="Ochi A."/>
        </authorList>
    </citation>
    <scope>NUCLEOTIDE SEQUENCE [LARGE SCALE GENOMIC DNA]</scope>
    <source>
        <strain evidence="3">USDA-D6B2</strain>
    </source>
</reference>
<organism evidence="3 4">
    <name type="scientific">Babesia caballi</name>
    <dbReference type="NCBI Taxonomy" id="5871"/>
    <lineage>
        <taxon>Eukaryota</taxon>
        <taxon>Sar</taxon>
        <taxon>Alveolata</taxon>
        <taxon>Apicomplexa</taxon>
        <taxon>Aconoidasida</taxon>
        <taxon>Piroplasmida</taxon>
        <taxon>Babesiidae</taxon>
        <taxon>Babesia</taxon>
    </lineage>
</organism>
<dbReference type="Pfam" id="PF12785">
    <property type="entry name" value="VESA1_N"/>
    <property type="match status" value="1"/>
</dbReference>
<dbReference type="GeneID" id="94194793"/>
<dbReference type="SUPFAM" id="SSF48371">
    <property type="entry name" value="ARM repeat"/>
    <property type="match status" value="1"/>
</dbReference>
<comment type="caution">
    <text evidence="3">The sequence shown here is derived from an EMBL/GenBank/DDBJ whole genome shotgun (WGS) entry which is preliminary data.</text>
</comment>
<protein>
    <submittedName>
        <fullName evidence="3">Variant erythrocyte surface antigen-1 family protein</fullName>
    </submittedName>
</protein>
<evidence type="ECO:0000313" key="3">
    <source>
        <dbReference type="EMBL" id="GIX63312.1"/>
    </source>
</evidence>
<dbReference type="Proteomes" id="UP001497744">
    <property type="component" value="Unassembled WGS sequence"/>
</dbReference>
<keyword evidence="2" id="KW-0472">Membrane</keyword>
<keyword evidence="4" id="KW-1185">Reference proteome</keyword>
<evidence type="ECO:0000256" key="2">
    <source>
        <dbReference type="SAM" id="Phobius"/>
    </source>
</evidence>
<dbReference type="InterPro" id="IPR024751">
    <property type="entry name" value="VESA1"/>
</dbReference>
<dbReference type="EMBL" id="BPLF01000002">
    <property type="protein sequence ID" value="GIX63312.1"/>
    <property type="molecule type" value="Genomic_DNA"/>
</dbReference>
<dbReference type="InterPro" id="IPR016024">
    <property type="entry name" value="ARM-type_fold"/>
</dbReference>
<dbReference type="RefSeq" id="XP_067715381.1">
    <property type="nucleotide sequence ID" value="XM_067859280.1"/>
</dbReference>
<dbReference type="AlphaFoldDB" id="A0AAV4LUL5"/>